<dbReference type="AlphaFoldDB" id="A0A7S2WIP7"/>
<gene>
    <name evidence="1" type="ORF">EANT1437_LOCUS11820</name>
</gene>
<accession>A0A7S2WIP7</accession>
<protein>
    <submittedName>
        <fullName evidence="1">Uncharacterized protein</fullName>
    </submittedName>
</protein>
<organism evidence="1">
    <name type="scientific">Eucampia antarctica</name>
    <dbReference type="NCBI Taxonomy" id="49252"/>
    <lineage>
        <taxon>Eukaryota</taxon>
        <taxon>Sar</taxon>
        <taxon>Stramenopiles</taxon>
        <taxon>Ochrophyta</taxon>
        <taxon>Bacillariophyta</taxon>
        <taxon>Mediophyceae</taxon>
        <taxon>Biddulphiophycidae</taxon>
        <taxon>Hemiaulales</taxon>
        <taxon>Hemiaulaceae</taxon>
        <taxon>Eucampia</taxon>
    </lineage>
</organism>
<name>A0A7S2WIP7_9STRA</name>
<reference evidence="1" key="1">
    <citation type="submission" date="2021-01" db="EMBL/GenBank/DDBJ databases">
        <authorList>
            <person name="Corre E."/>
            <person name="Pelletier E."/>
            <person name="Niang G."/>
            <person name="Scheremetjew M."/>
            <person name="Finn R."/>
            <person name="Kale V."/>
            <person name="Holt S."/>
            <person name="Cochrane G."/>
            <person name="Meng A."/>
            <person name="Brown T."/>
            <person name="Cohen L."/>
        </authorList>
    </citation>
    <scope>NUCLEOTIDE SEQUENCE</scope>
    <source>
        <strain evidence="1">CCMP1452</strain>
    </source>
</reference>
<sequence length="124" mass="13829">MYVAKLRKESLTLMTQENLDHNIHKRWAQAKAMGSKLLVGISDGEKTSDMVLNACSVDKIDAVIAGAPTKIALTFIAKYRIGLVVCRTRQSIDTNDAISRKKCLMISDDGRFAKALEYKDRSDH</sequence>
<dbReference type="EMBL" id="HBHI01022967">
    <property type="protein sequence ID" value="CAD9688790.1"/>
    <property type="molecule type" value="Transcribed_RNA"/>
</dbReference>
<proteinExistence type="predicted"/>
<evidence type="ECO:0000313" key="1">
    <source>
        <dbReference type="EMBL" id="CAD9688790.1"/>
    </source>
</evidence>